<evidence type="ECO:0000313" key="5">
    <source>
        <dbReference type="EMBL" id="WFD10643.1"/>
    </source>
</evidence>
<keyword evidence="1 3" id="KW-0732">Signal</keyword>
<name>A0ABY8ECK1_9FIRM</name>
<dbReference type="EMBL" id="CP120733">
    <property type="protein sequence ID" value="WFD10643.1"/>
    <property type="molecule type" value="Genomic_DNA"/>
</dbReference>
<sequence length="444" mass="51391">MKKILCNGFFILFILTICVFKFPAYAQENNTFTGWLDQITDDRMKEWTVQFGDSLNKDTITSDNIYIKDIDGRWVESKLIVSQDDKTVTIKPILPYDTDKKYFIYITSKVKSSENKNLTKEIKMSFIVKPKDDKYEGEKIAGYVVDRWNQNGSVFVEVDNGEKVRYKVEKGSDNVCEENIIVFSKNSNGNIEVADSLDKDFTLYKGKVKARDGKYIIISNGKKENKLKFADNVICYEEDNQKSVSSIKSNSKIKVIVKDNLIQVVKIYENEDIKYKDDEDVINEEKDRDDLSKDKEDVASEEDSDEIVGYVVDRWNENGDLFAKIMYPEINSNDEVCEKTYKVESEGITKDTIIVFTENSDGNIELKDYSYNDFKMYAGEIKDIDGDKINVYDCHDKNKHLLKLEPNTVCFFDGEQIKLSDLREDSLIRVYVKDNSAKVIKIYD</sequence>
<feature type="domain" description="SbsA Ig-like" evidence="4">
    <location>
        <begin position="46"/>
        <end position="126"/>
    </location>
</feature>
<keyword evidence="6" id="KW-1185">Reference proteome</keyword>
<dbReference type="InterPro" id="IPR032812">
    <property type="entry name" value="SbsA_Ig"/>
</dbReference>
<evidence type="ECO:0000256" key="2">
    <source>
        <dbReference type="SAM" id="MobiDB-lite"/>
    </source>
</evidence>
<feature type="region of interest" description="Disordered" evidence="2">
    <location>
        <begin position="285"/>
        <end position="304"/>
    </location>
</feature>
<evidence type="ECO:0000313" key="6">
    <source>
        <dbReference type="Proteomes" id="UP001222800"/>
    </source>
</evidence>
<organism evidence="5 6">
    <name type="scientific">Tepidibacter hydrothermalis</name>
    <dbReference type="NCBI Taxonomy" id="3036126"/>
    <lineage>
        <taxon>Bacteria</taxon>
        <taxon>Bacillati</taxon>
        <taxon>Bacillota</taxon>
        <taxon>Clostridia</taxon>
        <taxon>Peptostreptococcales</taxon>
        <taxon>Peptostreptococcaceae</taxon>
        <taxon>Tepidibacter</taxon>
    </lineage>
</organism>
<evidence type="ECO:0000259" key="4">
    <source>
        <dbReference type="Pfam" id="PF13205"/>
    </source>
</evidence>
<dbReference type="Proteomes" id="UP001222800">
    <property type="component" value="Chromosome"/>
</dbReference>
<proteinExistence type="predicted"/>
<evidence type="ECO:0000256" key="1">
    <source>
        <dbReference type="ARBA" id="ARBA00022729"/>
    </source>
</evidence>
<dbReference type="InterPro" id="IPR014755">
    <property type="entry name" value="Cu-Rt/internalin_Ig-like"/>
</dbReference>
<evidence type="ECO:0000256" key="3">
    <source>
        <dbReference type="SAM" id="SignalP"/>
    </source>
</evidence>
<feature type="signal peptide" evidence="3">
    <location>
        <begin position="1"/>
        <end position="26"/>
    </location>
</feature>
<dbReference type="Pfam" id="PF13205">
    <property type="entry name" value="Big_5"/>
    <property type="match status" value="1"/>
</dbReference>
<gene>
    <name evidence="5" type="ORF">P4S50_00795</name>
</gene>
<dbReference type="Gene3D" id="2.60.40.1220">
    <property type="match status" value="1"/>
</dbReference>
<accession>A0ABY8ECK1</accession>
<reference evidence="5 6" key="1">
    <citation type="submission" date="2023-03" db="EMBL/GenBank/DDBJ databases">
        <title>Complete genome sequence of Tepidibacter sp. SWIR-1, isolated from a deep-sea hydrothermal vent.</title>
        <authorList>
            <person name="Li X."/>
        </authorList>
    </citation>
    <scope>NUCLEOTIDE SEQUENCE [LARGE SCALE GENOMIC DNA]</scope>
    <source>
        <strain evidence="5 6">SWIR-1</strain>
    </source>
</reference>
<protein>
    <recommendedName>
        <fullName evidence="4">SbsA Ig-like domain-containing protein</fullName>
    </recommendedName>
</protein>
<feature type="chain" id="PRO_5045583945" description="SbsA Ig-like domain-containing protein" evidence="3">
    <location>
        <begin position="27"/>
        <end position="444"/>
    </location>
</feature>
<dbReference type="RefSeq" id="WP_277732610.1">
    <property type="nucleotide sequence ID" value="NZ_CP120733.1"/>
</dbReference>
<feature type="compositionally biased region" description="Basic and acidic residues" evidence="2">
    <location>
        <begin position="285"/>
        <end position="298"/>
    </location>
</feature>